<dbReference type="InParanoid" id="A0A1Y1UET1"/>
<keyword evidence="2" id="KW-0812">Transmembrane</keyword>
<dbReference type="InterPro" id="IPR007065">
    <property type="entry name" value="HPP"/>
</dbReference>
<dbReference type="PANTHER" id="PTHR33741:SF5">
    <property type="entry name" value="TRANSMEMBRANE PROTEIN DDB_G0269096-RELATED"/>
    <property type="match status" value="1"/>
</dbReference>
<dbReference type="STRING" id="4999.A0A1Y1UET1"/>
<evidence type="ECO:0000259" key="3">
    <source>
        <dbReference type="Pfam" id="PF04982"/>
    </source>
</evidence>
<feature type="compositionally biased region" description="Basic and acidic residues" evidence="1">
    <location>
        <begin position="239"/>
        <end position="261"/>
    </location>
</feature>
<comment type="caution">
    <text evidence="4">The sequence shown here is derived from an EMBL/GenBank/DDBJ whole genome shotgun (WGS) entry which is preliminary data.</text>
</comment>
<keyword evidence="5" id="KW-1185">Reference proteome</keyword>
<feature type="transmembrane region" description="Helical" evidence="2">
    <location>
        <begin position="50"/>
        <end position="71"/>
    </location>
</feature>
<dbReference type="InterPro" id="IPR058581">
    <property type="entry name" value="TM_HPP"/>
</dbReference>
<dbReference type="Pfam" id="PF04982">
    <property type="entry name" value="TM_HPP"/>
    <property type="match status" value="1"/>
</dbReference>
<evidence type="ECO:0000256" key="2">
    <source>
        <dbReference type="SAM" id="Phobius"/>
    </source>
</evidence>
<dbReference type="GeneID" id="33555299"/>
<evidence type="ECO:0000313" key="4">
    <source>
        <dbReference type="EMBL" id="ORX36016.1"/>
    </source>
</evidence>
<keyword evidence="2" id="KW-0472">Membrane</keyword>
<dbReference type="AlphaFoldDB" id="A0A1Y1UET1"/>
<sequence>MNPKPHRLAHWPPIVSRFLGYRSTPTGPWSPLPFPPFAWLPHLPYIMEKYMFGFIGSFVSLFLIQLAMTLPHSAFSSVYHSPIIIGSFGASAVLVFGAFEVPLAQPRNLVGGHFISALIGVCLTKLFALDPGYHAWVDEADRGVFHVVVIVNGCLSMALALLAMDLLGVIHPPAGATALLAAVSPSVVRLSWHYLPVIIVSSLIMLGVGLINNNVGRKRYPMYWVKPAPPPPKPNNPPEVKEGIHDNGDQERTKRDIAGQA</sequence>
<feature type="transmembrane region" description="Helical" evidence="2">
    <location>
        <begin position="194"/>
        <end position="212"/>
    </location>
</feature>
<feature type="transmembrane region" description="Helical" evidence="2">
    <location>
        <begin position="83"/>
        <end position="103"/>
    </location>
</feature>
<gene>
    <name evidence="4" type="ORF">BD324DRAFT_581321</name>
</gene>
<dbReference type="EMBL" id="NBSH01000009">
    <property type="protein sequence ID" value="ORX36016.1"/>
    <property type="molecule type" value="Genomic_DNA"/>
</dbReference>
<feature type="transmembrane region" description="Helical" evidence="2">
    <location>
        <begin position="143"/>
        <end position="162"/>
    </location>
</feature>
<feature type="compositionally biased region" description="Pro residues" evidence="1">
    <location>
        <begin position="227"/>
        <end position="237"/>
    </location>
</feature>
<name>A0A1Y1UET1_9TREE</name>
<dbReference type="Proteomes" id="UP000193218">
    <property type="component" value="Unassembled WGS sequence"/>
</dbReference>
<accession>A0A1Y1UET1</accession>
<dbReference type="RefSeq" id="XP_021870145.1">
    <property type="nucleotide sequence ID" value="XM_022013491.1"/>
</dbReference>
<dbReference type="OrthoDB" id="2016548at2759"/>
<feature type="domain" description="HPP transmembrane region" evidence="3">
    <location>
        <begin position="48"/>
        <end position="221"/>
    </location>
</feature>
<dbReference type="PANTHER" id="PTHR33741">
    <property type="entry name" value="TRANSMEMBRANE PROTEIN DDB_G0269096-RELATED"/>
    <property type="match status" value="1"/>
</dbReference>
<proteinExistence type="predicted"/>
<evidence type="ECO:0000256" key="1">
    <source>
        <dbReference type="SAM" id="MobiDB-lite"/>
    </source>
</evidence>
<feature type="transmembrane region" description="Helical" evidence="2">
    <location>
        <begin position="110"/>
        <end position="128"/>
    </location>
</feature>
<reference evidence="4 5" key="1">
    <citation type="submission" date="2017-03" db="EMBL/GenBank/DDBJ databases">
        <title>Widespread Adenine N6-methylation of Active Genes in Fungi.</title>
        <authorList>
            <consortium name="DOE Joint Genome Institute"/>
            <person name="Mondo S.J."/>
            <person name="Dannebaum R.O."/>
            <person name="Kuo R.C."/>
            <person name="Louie K.B."/>
            <person name="Bewick A.J."/>
            <person name="Labutti K."/>
            <person name="Haridas S."/>
            <person name="Kuo A."/>
            <person name="Salamov A."/>
            <person name="Ahrendt S.R."/>
            <person name="Lau R."/>
            <person name="Bowen B.P."/>
            <person name="Lipzen A."/>
            <person name="Sullivan W."/>
            <person name="Andreopoulos W.B."/>
            <person name="Clum A."/>
            <person name="Lindquist E."/>
            <person name="Daum C."/>
            <person name="Northen T.R."/>
            <person name="Ramamoorthy G."/>
            <person name="Schmitz R.J."/>
            <person name="Gryganskyi A."/>
            <person name="Culley D."/>
            <person name="Magnuson J."/>
            <person name="James T.Y."/>
            <person name="O'Malley M.A."/>
            <person name="Stajich J.E."/>
            <person name="Spatafora J.W."/>
            <person name="Visel A."/>
            <person name="Grigoriev I.V."/>
        </authorList>
    </citation>
    <scope>NUCLEOTIDE SEQUENCE [LARGE SCALE GENOMIC DNA]</scope>
    <source>
        <strain evidence="4 5">NRRL Y-17943</strain>
    </source>
</reference>
<evidence type="ECO:0000313" key="5">
    <source>
        <dbReference type="Proteomes" id="UP000193218"/>
    </source>
</evidence>
<feature type="region of interest" description="Disordered" evidence="1">
    <location>
        <begin position="226"/>
        <end position="261"/>
    </location>
</feature>
<keyword evidence="2" id="KW-1133">Transmembrane helix</keyword>
<protein>
    <submittedName>
        <fullName evidence="4">HPP family-domain-containing protein</fullName>
    </submittedName>
</protein>
<organism evidence="4 5">
    <name type="scientific">Kockovaella imperatae</name>
    <dbReference type="NCBI Taxonomy" id="4999"/>
    <lineage>
        <taxon>Eukaryota</taxon>
        <taxon>Fungi</taxon>
        <taxon>Dikarya</taxon>
        <taxon>Basidiomycota</taxon>
        <taxon>Agaricomycotina</taxon>
        <taxon>Tremellomycetes</taxon>
        <taxon>Tremellales</taxon>
        <taxon>Cuniculitremaceae</taxon>
        <taxon>Kockovaella</taxon>
    </lineage>
</organism>